<dbReference type="EMBL" id="QVRA01000039">
    <property type="protein sequence ID" value="RJG51796.1"/>
    <property type="molecule type" value="Genomic_DNA"/>
</dbReference>
<evidence type="ECO:0000313" key="3">
    <source>
        <dbReference type="Proteomes" id="UP000283469"/>
    </source>
</evidence>
<dbReference type="InterPro" id="IPR034154">
    <property type="entry name" value="TOPRIM_DnaG/twinkle"/>
</dbReference>
<evidence type="ECO:0000313" key="2">
    <source>
        <dbReference type="EMBL" id="RJG51796.1"/>
    </source>
</evidence>
<dbReference type="SUPFAM" id="SSF52540">
    <property type="entry name" value="P-loop containing nucleoside triphosphate hydrolases"/>
    <property type="match status" value="1"/>
</dbReference>
<dbReference type="Pfam" id="PF13481">
    <property type="entry name" value="AAA_25"/>
    <property type="match status" value="1"/>
</dbReference>
<dbReference type="AlphaFoldDB" id="A0A418YLF9"/>
<feature type="region of interest" description="Disordered" evidence="1">
    <location>
        <begin position="258"/>
        <end position="277"/>
    </location>
</feature>
<protein>
    <submittedName>
        <fullName evidence="2">Uncharacterized protein</fullName>
    </submittedName>
</protein>
<dbReference type="OrthoDB" id="1496333at2"/>
<dbReference type="Gene3D" id="3.40.50.300">
    <property type="entry name" value="P-loop containing nucleotide triphosphate hydrolases"/>
    <property type="match status" value="1"/>
</dbReference>
<dbReference type="Proteomes" id="UP000283469">
    <property type="component" value="Unassembled WGS sequence"/>
</dbReference>
<feature type="region of interest" description="Disordered" evidence="1">
    <location>
        <begin position="688"/>
        <end position="735"/>
    </location>
</feature>
<reference evidence="2 3" key="1">
    <citation type="submission" date="2018-08" db="EMBL/GenBank/DDBJ databases">
        <title>Sphingobium sp. EO9.</title>
        <authorList>
            <person name="Park Y."/>
            <person name="Kim K.H."/>
            <person name="Jeon C.O."/>
        </authorList>
    </citation>
    <scope>NUCLEOTIDE SEQUENCE [LARGE SCALE GENOMIC DNA]</scope>
    <source>
        <strain evidence="2 3">EO9</strain>
    </source>
</reference>
<evidence type="ECO:0000256" key="1">
    <source>
        <dbReference type="SAM" id="MobiDB-lite"/>
    </source>
</evidence>
<gene>
    <name evidence="2" type="ORF">D0Z70_22460</name>
</gene>
<dbReference type="Gene3D" id="3.40.1360.10">
    <property type="match status" value="1"/>
</dbReference>
<sequence>MTLAQDITRRFNGDWHGDYGTFPTPGHGPKDRGMSVKDDPAAPDGVLIHSFNGGDPLAIKDQCRDEGMMPQRDIDPARQNSSAWRVTGSYEYVDADGAVLYRTQRREKAGERKKFVAERLNGKEWVFGIKGISRVLYRLPDILAAAPADPIYLVEGERKADKLASWGCVATAVAFGANGWQRGYAAALAGRTVIILPDNDDVGRDFAQKASGDLEAAGATVHILDLPGLPPKGDIMDWQGTPEEFRSIIRAAFSRPKPAADALPGESGPEQWDGNTPPPRRFIAKDWIVRGSAGLLGGQDGVGKSLLAQQMATCAASGLPFLGIEIEHVKAIYITCEDSSDEMHLRQESINAALGITMASLKGWLTTYSLKGQLGNELGSFDAQGGILPTKRYKQIRQAALSFGANLIFVDNAAHVFPGNENARHDVAAFLGLLERLSLEIDGAVVLLAHPNKQHAQGNKQGNETSGSTGWSAHVRNRLFLDWNTPDDGAPSDPDERVLRRSKSNYAARGEEVQFRWHKWAFVRDGDLPANVGAEIAAVARANGENERFLSCLAKLTEERRNVSHSRSAGNYAPKVMAAMPSAGGMKARQFEAALNRLLHLQAVLAAQPLWKGADRKPVLGLAINPDQNGVREGAGRFDEKPQKTARIVFAETCGTVRDGDAENGGKPCGTVGERGCSSISYLEGAALGDAAPIDEGERGEPKSGPSRIEPVSPDLGNGPDDDLDPNGNILGWSD</sequence>
<organism evidence="2 3">
    <name type="scientific">Sphingobium terrigena</name>
    <dbReference type="NCBI Taxonomy" id="2304063"/>
    <lineage>
        <taxon>Bacteria</taxon>
        <taxon>Pseudomonadati</taxon>
        <taxon>Pseudomonadota</taxon>
        <taxon>Alphaproteobacteria</taxon>
        <taxon>Sphingomonadales</taxon>
        <taxon>Sphingomonadaceae</taxon>
        <taxon>Sphingobium</taxon>
    </lineage>
</organism>
<accession>A0A418YLF9</accession>
<name>A0A418YLF9_9SPHN</name>
<keyword evidence="3" id="KW-1185">Reference proteome</keyword>
<dbReference type="InterPro" id="IPR027417">
    <property type="entry name" value="P-loop_NTPase"/>
</dbReference>
<proteinExistence type="predicted"/>
<comment type="caution">
    <text evidence="2">The sequence shown here is derived from an EMBL/GenBank/DDBJ whole genome shotgun (WGS) entry which is preliminary data.</text>
</comment>
<feature type="compositionally biased region" description="Low complexity" evidence="1">
    <location>
        <begin position="726"/>
        <end position="735"/>
    </location>
</feature>
<dbReference type="CDD" id="cd01029">
    <property type="entry name" value="TOPRIM_primases"/>
    <property type="match status" value="1"/>
</dbReference>